<dbReference type="GO" id="GO:0035556">
    <property type="term" value="P:intracellular signal transduction"/>
    <property type="evidence" value="ECO:0007669"/>
    <property type="project" value="InterPro"/>
</dbReference>
<dbReference type="InterPro" id="IPR002110">
    <property type="entry name" value="Ankyrin_rpt"/>
</dbReference>
<evidence type="ECO:0000256" key="2">
    <source>
        <dbReference type="ARBA" id="ARBA00023043"/>
    </source>
</evidence>
<keyword evidence="2 3" id="KW-0040">ANK repeat</keyword>
<dbReference type="InterPro" id="IPR036036">
    <property type="entry name" value="SOCS_box-like_dom_sf"/>
</dbReference>
<dbReference type="SUPFAM" id="SSF48403">
    <property type="entry name" value="Ankyrin repeat"/>
    <property type="match status" value="1"/>
</dbReference>
<dbReference type="SMART" id="SM00248">
    <property type="entry name" value="ANK"/>
    <property type="match status" value="5"/>
</dbReference>
<dbReference type="InterPro" id="IPR036770">
    <property type="entry name" value="Ankyrin_rpt-contain_sf"/>
</dbReference>
<dbReference type="SUPFAM" id="SSF158235">
    <property type="entry name" value="SOCS box-like"/>
    <property type="match status" value="1"/>
</dbReference>
<organism evidence="5 6">
    <name type="scientific">Lottia gigantea</name>
    <name type="common">Giant owl limpet</name>
    <dbReference type="NCBI Taxonomy" id="225164"/>
    <lineage>
        <taxon>Eukaryota</taxon>
        <taxon>Metazoa</taxon>
        <taxon>Spiralia</taxon>
        <taxon>Lophotrochozoa</taxon>
        <taxon>Mollusca</taxon>
        <taxon>Gastropoda</taxon>
        <taxon>Patellogastropoda</taxon>
        <taxon>Lottioidea</taxon>
        <taxon>Lottiidae</taxon>
        <taxon>Lottia</taxon>
    </lineage>
</organism>
<dbReference type="Proteomes" id="UP000030746">
    <property type="component" value="Unassembled WGS sequence"/>
</dbReference>
<name>V4A0C3_LOTGI</name>
<feature type="repeat" description="ANK" evidence="3">
    <location>
        <begin position="124"/>
        <end position="156"/>
    </location>
</feature>
<reference evidence="5 6" key="1">
    <citation type="journal article" date="2013" name="Nature">
        <title>Insights into bilaterian evolution from three spiralian genomes.</title>
        <authorList>
            <person name="Simakov O."/>
            <person name="Marletaz F."/>
            <person name="Cho S.J."/>
            <person name="Edsinger-Gonzales E."/>
            <person name="Havlak P."/>
            <person name="Hellsten U."/>
            <person name="Kuo D.H."/>
            <person name="Larsson T."/>
            <person name="Lv J."/>
            <person name="Arendt D."/>
            <person name="Savage R."/>
            <person name="Osoegawa K."/>
            <person name="de Jong P."/>
            <person name="Grimwood J."/>
            <person name="Chapman J.A."/>
            <person name="Shapiro H."/>
            <person name="Aerts A."/>
            <person name="Otillar R.P."/>
            <person name="Terry A.Y."/>
            <person name="Boore J.L."/>
            <person name="Grigoriev I.V."/>
            <person name="Lindberg D.R."/>
            <person name="Seaver E.C."/>
            <person name="Weisblat D.A."/>
            <person name="Putnam N.H."/>
            <person name="Rokhsar D.S."/>
        </authorList>
    </citation>
    <scope>NUCLEOTIDE SEQUENCE [LARGE SCALE GENOMIC DNA]</scope>
</reference>
<dbReference type="STRING" id="225164.V4A0C3"/>
<dbReference type="CTD" id="20238019"/>
<proteinExistence type="predicted"/>
<dbReference type="RefSeq" id="XP_009051871.1">
    <property type="nucleotide sequence ID" value="XM_009053623.1"/>
</dbReference>
<dbReference type="PANTHER" id="PTHR24198:SF165">
    <property type="entry name" value="ANKYRIN REPEAT-CONTAINING PROTEIN-RELATED"/>
    <property type="match status" value="1"/>
</dbReference>
<dbReference type="OrthoDB" id="2157354at2759"/>
<evidence type="ECO:0000256" key="1">
    <source>
        <dbReference type="ARBA" id="ARBA00022737"/>
    </source>
</evidence>
<sequence length="325" mass="36937">MVQLSQNVVTSQLPEVEDEVAMQKEIFACCQFAVSLQNVTVFENLCREIKGNEEYRCRLLYQAIDIGCIDIIQICLRHGMPTDDCRKMLEFEAPLLYAIDIGNLDVVKYLCSEQKINVRVTNKYGMTAVMIAAKRENCACLEILMKHGCDVTTRDHLGNTALHHLSYPLSRTHKALPCLKLLVKAGCDVNAQNSHGDTICHVAEVRQHYQLVEALVSENCAINSSDFRLIPCLSNLCTGQAFSVVRRGSMYYYDGNTWCYREPRVDTTKHHSVAFKTLKDACRFEIRKHLGLNIFDKLEKLCLPTVIKDYILLKDVLSEDSFIKS</sequence>
<evidence type="ECO:0000313" key="6">
    <source>
        <dbReference type="Proteomes" id="UP000030746"/>
    </source>
</evidence>
<dbReference type="PROSITE" id="PS50225">
    <property type="entry name" value="SOCS"/>
    <property type="match status" value="1"/>
</dbReference>
<dbReference type="Pfam" id="PF07525">
    <property type="entry name" value="SOCS_box"/>
    <property type="match status" value="1"/>
</dbReference>
<dbReference type="AlphaFoldDB" id="V4A0C3"/>
<dbReference type="Pfam" id="PF12796">
    <property type="entry name" value="Ank_2"/>
    <property type="match status" value="1"/>
</dbReference>
<dbReference type="Gene3D" id="1.25.40.20">
    <property type="entry name" value="Ankyrin repeat-containing domain"/>
    <property type="match status" value="1"/>
</dbReference>
<dbReference type="CDD" id="cd03587">
    <property type="entry name" value="SOCS"/>
    <property type="match status" value="1"/>
</dbReference>
<evidence type="ECO:0000313" key="5">
    <source>
        <dbReference type="EMBL" id="ESO97263.1"/>
    </source>
</evidence>
<dbReference type="InterPro" id="IPR001496">
    <property type="entry name" value="SOCS_box"/>
</dbReference>
<dbReference type="OMA" id="NAHRDDI"/>
<protein>
    <recommendedName>
        <fullName evidence="4">SOCS box domain-containing protein</fullName>
    </recommendedName>
</protein>
<accession>V4A0C3</accession>
<evidence type="ECO:0000256" key="3">
    <source>
        <dbReference type="PROSITE-ProRule" id="PRU00023"/>
    </source>
</evidence>
<feature type="domain" description="SOCS box" evidence="4">
    <location>
        <begin position="277"/>
        <end position="311"/>
    </location>
</feature>
<gene>
    <name evidence="5" type="ORF">LOTGIDRAFT_159286</name>
</gene>
<dbReference type="KEGG" id="lgi:LOTGIDRAFT_159286"/>
<dbReference type="SMART" id="SM00969">
    <property type="entry name" value="SOCS_box"/>
    <property type="match status" value="1"/>
</dbReference>
<dbReference type="GeneID" id="20238019"/>
<dbReference type="HOGENOM" id="CLU_856022_0_0_1"/>
<keyword evidence="6" id="KW-1185">Reference proteome</keyword>
<dbReference type="PANTHER" id="PTHR24198">
    <property type="entry name" value="ANKYRIN REPEAT AND PROTEIN KINASE DOMAIN-CONTAINING PROTEIN"/>
    <property type="match status" value="1"/>
</dbReference>
<dbReference type="EMBL" id="KB201305">
    <property type="protein sequence ID" value="ESO97263.1"/>
    <property type="molecule type" value="Genomic_DNA"/>
</dbReference>
<dbReference type="PROSITE" id="PS50088">
    <property type="entry name" value="ANK_REPEAT"/>
    <property type="match status" value="1"/>
</dbReference>
<dbReference type="Gene3D" id="1.10.750.20">
    <property type="entry name" value="SOCS box"/>
    <property type="match status" value="1"/>
</dbReference>
<evidence type="ECO:0000259" key="4">
    <source>
        <dbReference type="PROSITE" id="PS50225"/>
    </source>
</evidence>
<keyword evidence="1" id="KW-0677">Repeat</keyword>
<dbReference type="Pfam" id="PF00023">
    <property type="entry name" value="Ank"/>
    <property type="match status" value="1"/>
</dbReference>